<evidence type="ECO:0000256" key="6">
    <source>
        <dbReference type="ARBA" id="ARBA00023235"/>
    </source>
</evidence>
<evidence type="ECO:0000256" key="5">
    <source>
        <dbReference type="ARBA" id="ARBA00022898"/>
    </source>
</evidence>
<reference evidence="9" key="1">
    <citation type="submission" date="2020-08" db="EMBL/GenBank/DDBJ databases">
        <title>Genome public.</title>
        <authorList>
            <person name="Liu C."/>
            <person name="Sun Q."/>
        </authorList>
    </citation>
    <scope>NUCLEOTIDE SEQUENCE</scope>
    <source>
        <strain evidence="9">NSJ-31</strain>
    </source>
</reference>
<comment type="pathway">
    <text evidence="3">Porphyrin-containing compound metabolism; protoporphyrin-IX biosynthesis; 5-aminolevulinate from L-glutamyl-tRNA(Glu): step 2/2.</text>
</comment>
<sequence length="435" mass="46670">MTPKTRHERSRELFAQAKLMIPGGVNSPVRAFQSVGGTPRFMQKANGAHITDVDGRTYLDYVCSWGPMILGHNHPAVKAAVLQAVENGLSFGAATEAEVTMARLVCDLVPSIDMVRMVNSGTEAVMSAIRAARGYTGRSKIIKFEGCYHGHFDALLVKAGSGVMTAGVPDSAGVPKGTAEDTLTAVYNDIDSVEKLFDENPKEVAAIIIEPLAANMGVVLPQEGFLKKLRALCSANGALLIFDEVITGFRLSLTGAQGYYGVKPDLTTFGKIIGGGMPVGAYGGRRDVMSTIAPVGGVYQAGTLSGNPVAMAAGITQLKILRDNPEIYERVNRLGERLYTGLAGIAEKHGCTVNHTGSLGCLFFTNRPVTDYATAKASDTVRFSHYFKKMLGDGVYLAPSQFEAMFLSAAHTEADVDFTLNCAEDYFRREDDFVR</sequence>
<dbReference type="PROSITE" id="PS00600">
    <property type="entry name" value="AA_TRANSFER_CLASS_3"/>
    <property type="match status" value="1"/>
</dbReference>
<comment type="similarity">
    <text evidence="4 8">Belongs to the class-III pyridoxal-phosphate-dependent aminotransferase family. HemL subfamily.</text>
</comment>
<dbReference type="GO" id="GO:0042286">
    <property type="term" value="F:glutamate-1-semialdehyde 2,1-aminomutase activity"/>
    <property type="evidence" value="ECO:0007669"/>
    <property type="project" value="UniProtKB-UniRule"/>
</dbReference>
<dbReference type="NCBIfam" id="TIGR00713">
    <property type="entry name" value="hemL"/>
    <property type="match status" value="1"/>
</dbReference>
<dbReference type="InterPro" id="IPR015424">
    <property type="entry name" value="PyrdxlP-dep_Trfase"/>
</dbReference>
<dbReference type="InterPro" id="IPR004639">
    <property type="entry name" value="4pyrrol_synth_GluAld_NH2Trfase"/>
</dbReference>
<dbReference type="Proteomes" id="UP000653127">
    <property type="component" value="Unassembled WGS sequence"/>
</dbReference>
<dbReference type="PANTHER" id="PTHR43713:SF3">
    <property type="entry name" value="GLUTAMATE-1-SEMIALDEHYDE 2,1-AMINOMUTASE 1, CHLOROPLASTIC-RELATED"/>
    <property type="match status" value="1"/>
</dbReference>
<dbReference type="GO" id="GO:0008483">
    <property type="term" value="F:transaminase activity"/>
    <property type="evidence" value="ECO:0007669"/>
    <property type="project" value="InterPro"/>
</dbReference>
<dbReference type="CDD" id="cd00610">
    <property type="entry name" value="OAT_like"/>
    <property type="match status" value="1"/>
</dbReference>
<accession>A0A926I369</accession>
<dbReference type="AlphaFoldDB" id="A0A926I369"/>
<keyword evidence="7 8" id="KW-0627">Porphyrin biosynthesis</keyword>
<dbReference type="InterPro" id="IPR015421">
    <property type="entry name" value="PyrdxlP-dep_Trfase_major"/>
</dbReference>
<evidence type="ECO:0000256" key="4">
    <source>
        <dbReference type="ARBA" id="ARBA00008981"/>
    </source>
</evidence>
<dbReference type="EMBL" id="JACRST010000003">
    <property type="protein sequence ID" value="MBC8546049.1"/>
    <property type="molecule type" value="Genomic_DNA"/>
</dbReference>
<dbReference type="GO" id="GO:0030170">
    <property type="term" value="F:pyridoxal phosphate binding"/>
    <property type="evidence" value="ECO:0007669"/>
    <property type="project" value="InterPro"/>
</dbReference>
<keyword evidence="6 8" id="KW-0413">Isomerase</keyword>
<dbReference type="GO" id="GO:0006782">
    <property type="term" value="P:protoporphyrinogen IX biosynthetic process"/>
    <property type="evidence" value="ECO:0007669"/>
    <property type="project" value="UniProtKB-UniRule"/>
</dbReference>
<evidence type="ECO:0000256" key="7">
    <source>
        <dbReference type="ARBA" id="ARBA00023244"/>
    </source>
</evidence>
<keyword evidence="5 8" id="KW-0663">Pyridoxal phosphate</keyword>
<dbReference type="HAMAP" id="MF_00375">
    <property type="entry name" value="HemL_aminotrans_3"/>
    <property type="match status" value="1"/>
</dbReference>
<organism evidence="9 10">
    <name type="scientific">Ligaoa zhengdingensis</name>
    <dbReference type="NCBI Taxonomy" id="2763658"/>
    <lineage>
        <taxon>Bacteria</taxon>
        <taxon>Bacillati</taxon>
        <taxon>Bacillota</taxon>
        <taxon>Clostridia</taxon>
        <taxon>Eubacteriales</taxon>
        <taxon>Oscillospiraceae</taxon>
        <taxon>Ligaoa</taxon>
    </lineage>
</organism>
<keyword evidence="10" id="KW-1185">Reference proteome</keyword>
<evidence type="ECO:0000313" key="9">
    <source>
        <dbReference type="EMBL" id="MBC8546049.1"/>
    </source>
</evidence>
<dbReference type="PANTHER" id="PTHR43713">
    <property type="entry name" value="GLUTAMATE-1-SEMIALDEHYDE 2,1-AMINOMUTASE"/>
    <property type="match status" value="1"/>
</dbReference>
<proteinExistence type="inferred from homology"/>
<comment type="subcellular location">
    <subcellularLocation>
        <location evidence="8">Cytoplasm</location>
    </subcellularLocation>
</comment>
<evidence type="ECO:0000256" key="1">
    <source>
        <dbReference type="ARBA" id="ARBA00001579"/>
    </source>
</evidence>
<comment type="caution">
    <text evidence="9">The sequence shown here is derived from an EMBL/GenBank/DDBJ whole genome shotgun (WGS) entry which is preliminary data.</text>
</comment>
<keyword evidence="8" id="KW-0963">Cytoplasm</keyword>
<dbReference type="Gene3D" id="3.40.640.10">
    <property type="entry name" value="Type I PLP-dependent aspartate aminotransferase-like (Major domain)"/>
    <property type="match status" value="1"/>
</dbReference>
<evidence type="ECO:0000256" key="8">
    <source>
        <dbReference type="HAMAP-Rule" id="MF_00375"/>
    </source>
</evidence>
<dbReference type="RefSeq" id="WP_343274215.1">
    <property type="nucleotide sequence ID" value="NZ_JACRST010000003.1"/>
</dbReference>
<dbReference type="FunFam" id="3.40.640.10:FF:000021">
    <property type="entry name" value="Glutamate-1-semialdehyde 2,1-aminomutase"/>
    <property type="match status" value="1"/>
</dbReference>
<comment type="subunit">
    <text evidence="8">Homodimer.</text>
</comment>
<dbReference type="InterPro" id="IPR015422">
    <property type="entry name" value="PyrdxlP-dep_Trfase_small"/>
</dbReference>
<dbReference type="InterPro" id="IPR005814">
    <property type="entry name" value="Aminotrans_3"/>
</dbReference>
<name>A0A926I369_9FIRM</name>
<protein>
    <recommendedName>
        <fullName evidence="8">Glutamate-1-semialdehyde 2,1-aminomutase</fullName>
        <shortName evidence="8">GSA</shortName>
        <ecNumber evidence="8">5.4.3.8</ecNumber>
    </recommendedName>
    <alternativeName>
        <fullName evidence="8">Glutamate-1-semialdehyde aminotransferase</fullName>
        <shortName evidence="8">GSA-AT</shortName>
    </alternativeName>
</protein>
<comment type="cofactor">
    <cofactor evidence="2 8">
        <name>pyridoxal 5'-phosphate</name>
        <dbReference type="ChEBI" id="CHEBI:597326"/>
    </cofactor>
</comment>
<comment type="catalytic activity">
    <reaction evidence="1 8">
        <text>(S)-4-amino-5-oxopentanoate = 5-aminolevulinate</text>
        <dbReference type="Rhea" id="RHEA:14265"/>
        <dbReference type="ChEBI" id="CHEBI:57501"/>
        <dbReference type="ChEBI" id="CHEBI:356416"/>
        <dbReference type="EC" id="5.4.3.8"/>
    </reaction>
</comment>
<dbReference type="Pfam" id="PF00202">
    <property type="entry name" value="Aminotran_3"/>
    <property type="match status" value="1"/>
</dbReference>
<dbReference type="SUPFAM" id="SSF53383">
    <property type="entry name" value="PLP-dependent transferases"/>
    <property type="match status" value="1"/>
</dbReference>
<gene>
    <name evidence="8 9" type="primary">hemL</name>
    <name evidence="9" type="ORF">H8711_03750</name>
</gene>
<dbReference type="EC" id="5.4.3.8" evidence="8"/>
<dbReference type="NCBIfam" id="NF000818">
    <property type="entry name" value="PRK00062.1"/>
    <property type="match status" value="1"/>
</dbReference>
<feature type="modified residue" description="N6-(pyridoxal phosphate)lysine" evidence="8">
    <location>
        <position position="271"/>
    </location>
</feature>
<evidence type="ECO:0000256" key="2">
    <source>
        <dbReference type="ARBA" id="ARBA00001933"/>
    </source>
</evidence>
<dbReference type="GO" id="GO:0005737">
    <property type="term" value="C:cytoplasm"/>
    <property type="evidence" value="ECO:0007669"/>
    <property type="project" value="UniProtKB-SubCell"/>
</dbReference>
<dbReference type="Gene3D" id="3.90.1150.10">
    <property type="entry name" value="Aspartate Aminotransferase, domain 1"/>
    <property type="match status" value="1"/>
</dbReference>
<evidence type="ECO:0000256" key="3">
    <source>
        <dbReference type="ARBA" id="ARBA00004819"/>
    </source>
</evidence>
<evidence type="ECO:0000313" key="10">
    <source>
        <dbReference type="Proteomes" id="UP000653127"/>
    </source>
</evidence>
<dbReference type="InterPro" id="IPR049704">
    <property type="entry name" value="Aminotrans_3_PPA_site"/>
</dbReference>